<comment type="caution">
    <text evidence="18">The sequence shown here is derived from an EMBL/GenBank/DDBJ whole genome shotgun (WGS) entry which is preliminary data.</text>
</comment>
<dbReference type="InterPro" id="IPR036635">
    <property type="entry name" value="MurB_C_sf"/>
</dbReference>
<dbReference type="InterPro" id="IPR016167">
    <property type="entry name" value="FAD-bd_PCMH_sub1"/>
</dbReference>
<dbReference type="GO" id="GO:0071555">
    <property type="term" value="P:cell wall organization"/>
    <property type="evidence" value="ECO:0007669"/>
    <property type="project" value="UniProtKB-KW"/>
</dbReference>
<comment type="function">
    <text evidence="2 16">Cell wall formation.</text>
</comment>
<keyword evidence="13 16" id="KW-0131">Cell cycle</keyword>
<comment type="catalytic activity">
    <reaction evidence="15 16">
        <text>UDP-N-acetyl-alpha-D-muramate + NADP(+) = UDP-N-acetyl-3-O-(1-carboxyvinyl)-alpha-D-glucosamine + NADPH + H(+)</text>
        <dbReference type="Rhea" id="RHEA:12248"/>
        <dbReference type="ChEBI" id="CHEBI:15378"/>
        <dbReference type="ChEBI" id="CHEBI:57783"/>
        <dbReference type="ChEBI" id="CHEBI:58349"/>
        <dbReference type="ChEBI" id="CHEBI:68483"/>
        <dbReference type="ChEBI" id="CHEBI:70757"/>
        <dbReference type="EC" id="1.3.1.98"/>
    </reaction>
</comment>
<evidence type="ECO:0000256" key="16">
    <source>
        <dbReference type="HAMAP-Rule" id="MF_00037"/>
    </source>
</evidence>
<evidence type="ECO:0000256" key="13">
    <source>
        <dbReference type="ARBA" id="ARBA00023306"/>
    </source>
</evidence>
<dbReference type="InterPro" id="IPR003170">
    <property type="entry name" value="MurB"/>
</dbReference>
<sequence length="361" mass="40700">MVSFGTKIYPSETVMNFEILKKFLPGVRENVLLKDYSTFRIGGAADFFYQATQEEEFLKAIKISRELEVPFFVLGRGSNILFADEGFRGLIIRNNVAGMKIVKRLKKAVKKEREGRAHYAPGHPEKYLQFSDLDYSQEPFDTEIEVSSGTSLQPLIQWLLKNGLCGLQWFAGIPGSLGGGVIYNIHGGTKLLSDYIKEVTVLDNRNYLKKVKKEETSFAYDFSQIQKEKSIVLKANLLFSRGDLSRAKFVYQEWWQRKLKVQPQTNCLGSTFKNFSLAEVQKIGAPTGSAGWFIDQAGLKGKIVGGVQVSEKHANFIVNLGPGKAGDVKKLIKIIKEKVKNKFGMTLREEILILPPQKKLF</sequence>
<dbReference type="HAMAP" id="MF_00037">
    <property type="entry name" value="MurB"/>
    <property type="match status" value="1"/>
</dbReference>
<keyword evidence="5 16" id="KW-0963">Cytoplasm</keyword>
<gene>
    <name evidence="16" type="primary">murB</name>
    <name evidence="18" type="ORF">A2117_02710</name>
</gene>
<evidence type="ECO:0000256" key="15">
    <source>
        <dbReference type="ARBA" id="ARBA00048914"/>
    </source>
</evidence>
<dbReference type="InterPro" id="IPR016166">
    <property type="entry name" value="FAD-bd_PCMH"/>
</dbReference>
<evidence type="ECO:0000256" key="11">
    <source>
        <dbReference type="ARBA" id="ARBA00022984"/>
    </source>
</evidence>
<name>A0A1G2QQ76_9BACT</name>
<dbReference type="SUPFAM" id="SSF56194">
    <property type="entry name" value="Uridine diphospho-N-Acetylenolpyruvylglucosamine reductase, MurB, C-terminal domain"/>
    <property type="match status" value="1"/>
</dbReference>
<dbReference type="SUPFAM" id="SSF56176">
    <property type="entry name" value="FAD-binding/transporter-associated domain-like"/>
    <property type="match status" value="2"/>
</dbReference>
<dbReference type="GO" id="GO:0051301">
    <property type="term" value="P:cell division"/>
    <property type="evidence" value="ECO:0007669"/>
    <property type="project" value="UniProtKB-KW"/>
</dbReference>
<keyword evidence="10 16" id="KW-0133">Cell shape</keyword>
<evidence type="ECO:0000313" key="19">
    <source>
        <dbReference type="Proteomes" id="UP000179245"/>
    </source>
</evidence>
<feature type="domain" description="FAD-binding PCMH-type" evidence="17">
    <location>
        <begin position="40"/>
        <end position="242"/>
    </location>
</feature>
<evidence type="ECO:0000256" key="5">
    <source>
        <dbReference type="ARBA" id="ARBA00022490"/>
    </source>
</evidence>
<accession>A0A1G2QQ76</accession>
<dbReference type="PANTHER" id="PTHR21071:SF4">
    <property type="entry name" value="UDP-N-ACETYLENOLPYRUVOYLGLUCOSAMINE REDUCTASE"/>
    <property type="match status" value="1"/>
</dbReference>
<keyword evidence="8 16" id="KW-0274">FAD</keyword>
<organism evidence="18 19">
    <name type="scientific">Candidatus Wildermuthbacteria bacterium GWA2_46_15</name>
    <dbReference type="NCBI Taxonomy" id="1802443"/>
    <lineage>
        <taxon>Bacteria</taxon>
        <taxon>Candidatus Wildermuthiibacteriota</taxon>
    </lineage>
</organism>
<keyword evidence="7 16" id="KW-0285">Flavoprotein</keyword>
<dbReference type="GO" id="GO:0009252">
    <property type="term" value="P:peptidoglycan biosynthetic process"/>
    <property type="evidence" value="ECO:0007669"/>
    <property type="project" value="UniProtKB-UniRule"/>
</dbReference>
<proteinExistence type="inferred from homology"/>
<evidence type="ECO:0000256" key="2">
    <source>
        <dbReference type="ARBA" id="ARBA00003921"/>
    </source>
</evidence>
<feature type="active site" evidence="16">
    <location>
        <position position="350"/>
    </location>
</feature>
<evidence type="ECO:0000256" key="14">
    <source>
        <dbReference type="ARBA" id="ARBA00023316"/>
    </source>
</evidence>
<protein>
    <recommendedName>
        <fullName evidence="16">UDP-N-acetylenolpyruvoylglucosamine reductase</fullName>
        <ecNumber evidence="16">1.3.1.98</ecNumber>
    </recommendedName>
    <alternativeName>
        <fullName evidence="16">UDP-N-acetylmuramate dehydrogenase</fullName>
    </alternativeName>
</protein>
<evidence type="ECO:0000256" key="8">
    <source>
        <dbReference type="ARBA" id="ARBA00022827"/>
    </source>
</evidence>
<reference evidence="18 19" key="1">
    <citation type="journal article" date="2016" name="Nat. Commun.">
        <title>Thousands of microbial genomes shed light on interconnected biogeochemical processes in an aquifer system.</title>
        <authorList>
            <person name="Anantharaman K."/>
            <person name="Brown C.T."/>
            <person name="Hug L.A."/>
            <person name="Sharon I."/>
            <person name="Castelle C.J."/>
            <person name="Probst A.J."/>
            <person name="Thomas B.C."/>
            <person name="Singh A."/>
            <person name="Wilkins M.J."/>
            <person name="Karaoz U."/>
            <person name="Brodie E.L."/>
            <person name="Williams K.H."/>
            <person name="Hubbard S.S."/>
            <person name="Banfield J.F."/>
        </authorList>
    </citation>
    <scope>NUCLEOTIDE SEQUENCE [LARGE SCALE GENOMIC DNA]</scope>
</reference>
<evidence type="ECO:0000256" key="3">
    <source>
        <dbReference type="ARBA" id="ARBA00004496"/>
    </source>
</evidence>
<dbReference type="InterPro" id="IPR011601">
    <property type="entry name" value="MurB_C"/>
</dbReference>
<dbReference type="STRING" id="1802443.A2117_02710"/>
<evidence type="ECO:0000259" key="17">
    <source>
        <dbReference type="PROSITE" id="PS51387"/>
    </source>
</evidence>
<dbReference type="EMBL" id="MHTO01000006">
    <property type="protein sequence ID" value="OHA62646.1"/>
    <property type="molecule type" value="Genomic_DNA"/>
</dbReference>
<dbReference type="PROSITE" id="PS51387">
    <property type="entry name" value="FAD_PCMH"/>
    <property type="match status" value="1"/>
</dbReference>
<dbReference type="GO" id="GO:0005829">
    <property type="term" value="C:cytosol"/>
    <property type="evidence" value="ECO:0007669"/>
    <property type="project" value="TreeGrafter"/>
</dbReference>
<keyword evidence="6 16" id="KW-0132">Cell division</keyword>
<dbReference type="NCBIfam" id="TIGR00179">
    <property type="entry name" value="murB"/>
    <property type="match status" value="1"/>
</dbReference>
<dbReference type="Pfam" id="PF01565">
    <property type="entry name" value="FAD_binding_4"/>
    <property type="match status" value="1"/>
</dbReference>
<evidence type="ECO:0000313" key="18">
    <source>
        <dbReference type="EMBL" id="OHA62646.1"/>
    </source>
</evidence>
<dbReference type="GO" id="GO:0008762">
    <property type="term" value="F:UDP-N-acetylmuramate dehydrogenase activity"/>
    <property type="evidence" value="ECO:0007669"/>
    <property type="project" value="UniProtKB-UniRule"/>
</dbReference>
<dbReference type="Pfam" id="PF02873">
    <property type="entry name" value="MurB_C"/>
    <property type="match status" value="1"/>
</dbReference>
<dbReference type="Proteomes" id="UP000179245">
    <property type="component" value="Unassembled WGS sequence"/>
</dbReference>
<dbReference type="Gene3D" id="3.30.465.10">
    <property type="match status" value="1"/>
</dbReference>
<keyword evidence="11 16" id="KW-0573">Peptidoglycan synthesis</keyword>
<dbReference type="InterPro" id="IPR006094">
    <property type="entry name" value="Oxid_FAD_bind_N"/>
</dbReference>
<dbReference type="PANTHER" id="PTHR21071">
    <property type="entry name" value="UDP-N-ACETYLENOLPYRUVOYLGLUCOSAMINE REDUCTASE"/>
    <property type="match status" value="1"/>
</dbReference>
<dbReference type="AlphaFoldDB" id="A0A1G2QQ76"/>
<evidence type="ECO:0000256" key="1">
    <source>
        <dbReference type="ARBA" id="ARBA00001974"/>
    </source>
</evidence>
<comment type="caution">
    <text evidence="16">Lacks conserved residue(s) required for the propagation of feature annotation.</text>
</comment>
<evidence type="ECO:0000256" key="12">
    <source>
        <dbReference type="ARBA" id="ARBA00023002"/>
    </source>
</evidence>
<comment type="subcellular location">
    <subcellularLocation>
        <location evidence="3 16">Cytoplasm</location>
    </subcellularLocation>
</comment>
<comment type="pathway">
    <text evidence="4 16">Cell wall biogenesis; peptidoglycan biosynthesis.</text>
</comment>
<evidence type="ECO:0000256" key="9">
    <source>
        <dbReference type="ARBA" id="ARBA00022857"/>
    </source>
</evidence>
<dbReference type="GO" id="GO:0008360">
    <property type="term" value="P:regulation of cell shape"/>
    <property type="evidence" value="ECO:0007669"/>
    <property type="project" value="UniProtKB-KW"/>
</dbReference>
<comment type="cofactor">
    <cofactor evidence="1 16">
        <name>FAD</name>
        <dbReference type="ChEBI" id="CHEBI:57692"/>
    </cofactor>
</comment>
<keyword evidence="9 16" id="KW-0521">NADP</keyword>
<evidence type="ECO:0000256" key="4">
    <source>
        <dbReference type="ARBA" id="ARBA00004752"/>
    </source>
</evidence>
<keyword evidence="12 16" id="KW-0560">Oxidoreductase</keyword>
<dbReference type="GO" id="GO:0071949">
    <property type="term" value="F:FAD binding"/>
    <property type="evidence" value="ECO:0007669"/>
    <property type="project" value="InterPro"/>
</dbReference>
<dbReference type="InterPro" id="IPR016169">
    <property type="entry name" value="FAD-bd_PCMH_sub2"/>
</dbReference>
<keyword evidence="14 16" id="KW-0961">Cell wall biogenesis/degradation</keyword>
<evidence type="ECO:0000256" key="10">
    <source>
        <dbReference type="ARBA" id="ARBA00022960"/>
    </source>
</evidence>
<dbReference type="EC" id="1.3.1.98" evidence="16"/>
<evidence type="ECO:0000256" key="7">
    <source>
        <dbReference type="ARBA" id="ARBA00022630"/>
    </source>
</evidence>
<feature type="active site" description="Proton donor" evidence="16">
    <location>
        <position position="270"/>
    </location>
</feature>
<dbReference type="InterPro" id="IPR036318">
    <property type="entry name" value="FAD-bd_PCMH-like_sf"/>
</dbReference>
<comment type="similarity">
    <text evidence="16">Belongs to the MurB family.</text>
</comment>
<dbReference type="Gene3D" id="3.90.78.10">
    <property type="entry name" value="UDP-N-acetylenolpyruvoylglucosamine reductase, C-terminal domain"/>
    <property type="match status" value="1"/>
</dbReference>
<dbReference type="UniPathway" id="UPA00219"/>
<evidence type="ECO:0000256" key="6">
    <source>
        <dbReference type="ARBA" id="ARBA00022618"/>
    </source>
</evidence>
<dbReference type="Gene3D" id="3.30.43.10">
    <property type="entry name" value="Uridine Diphospho-n-acetylenolpyruvylglucosamine Reductase, domain 2"/>
    <property type="match status" value="1"/>
</dbReference>